<evidence type="ECO:0000313" key="2">
    <source>
        <dbReference type="Proteomes" id="UP001432062"/>
    </source>
</evidence>
<proteinExistence type="predicted"/>
<keyword evidence="2" id="KW-1185">Reference proteome</keyword>
<gene>
    <name evidence="1" type="ORF">OG563_45795</name>
</gene>
<name>A0ABZ1YTD9_9NOCA</name>
<reference evidence="1" key="1">
    <citation type="submission" date="2022-10" db="EMBL/GenBank/DDBJ databases">
        <title>The complete genomes of actinobacterial strains from the NBC collection.</title>
        <authorList>
            <person name="Joergensen T.S."/>
            <person name="Alvarez Arevalo M."/>
            <person name="Sterndorff E.B."/>
            <person name="Faurdal D."/>
            <person name="Vuksanovic O."/>
            <person name="Mourched A.-S."/>
            <person name="Charusanti P."/>
            <person name="Shaw S."/>
            <person name="Blin K."/>
            <person name="Weber T."/>
        </authorList>
    </citation>
    <scope>NUCLEOTIDE SEQUENCE</scope>
    <source>
        <strain evidence="1">NBC_01482</strain>
    </source>
</reference>
<dbReference type="Proteomes" id="UP001432062">
    <property type="component" value="Chromosome"/>
</dbReference>
<protein>
    <submittedName>
        <fullName evidence="1">Uncharacterized protein</fullName>
    </submittedName>
</protein>
<sequence length="178" mass="19028">MRNGLVGLGLKRNTTSARAIEEIQADDRGAVSAVHPGKAESSMPRTILYPSDDLIRTVTATLLGANEQSDSAPLFFGLTLAGPDQIGVLTLPTSADPPFQDLATLIFSRAPRKTLWGFGFHAEAALMRTADARGNLWSAAREHRGADVVEIFRSADHGVPDDPIDRELWVAALALAAL</sequence>
<evidence type="ECO:0000313" key="1">
    <source>
        <dbReference type="EMBL" id="WUV46293.1"/>
    </source>
</evidence>
<dbReference type="EMBL" id="CP109441">
    <property type="protein sequence ID" value="WUV46293.1"/>
    <property type="molecule type" value="Genomic_DNA"/>
</dbReference>
<dbReference type="RefSeq" id="WP_329409928.1">
    <property type="nucleotide sequence ID" value="NZ_CP109441.1"/>
</dbReference>
<organism evidence="1 2">
    <name type="scientific">Nocardia vinacea</name>
    <dbReference type="NCBI Taxonomy" id="96468"/>
    <lineage>
        <taxon>Bacteria</taxon>
        <taxon>Bacillati</taxon>
        <taxon>Actinomycetota</taxon>
        <taxon>Actinomycetes</taxon>
        <taxon>Mycobacteriales</taxon>
        <taxon>Nocardiaceae</taxon>
        <taxon>Nocardia</taxon>
    </lineage>
</organism>
<accession>A0ABZ1YTD9</accession>